<evidence type="ECO:0000313" key="1">
    <source>
        <dbReference type="EMBL" id="PHU40361.1"/>
    </source>
</evidence>
<dbReference type="Proteomes" id="UP000224317">
    <property type="component" value="Unassembled WGS sequence"/>
</dbReference>
<comment type="caution">
    <text evidence="1">The sequence shown here is derived from an EMBL/GenBank/DDBJ whole genome shotgun (WGS) entry which is preliminary data.</text>
</comment>
<dbReference type="SUPFAM" id="SSF52266">
    <property type="entry name" value="SGNH hydrolase"/>
    <property type="match status" value="1"/>
</dbReference>
<proteinExistence type="predicted"/>
<dbReference type="RefSeq" id="WP_099413163.1">
    <property type="nucleotide sequence ID" value="NZ_PDYH01000020.1"/>
</dbReference>
<reference evidence="1" key="1">
    <citation type="submission" date="2017-10" db="EMBL/GenBank/DDBJ databases">
        <title>Resolving the taxonomy of Roseburia spp., Eubacterium rectale and Agathobacter spp. through phylogenomic analysis.</title>
        <authorList>
            <person name="Sheridan P.O."/>
            <person name="Walker A.W."/>
            <person name="Duncan S.H."/>
            <person name="Scott K.P."/>
            <person name="Toole P.W.O."/>
            <person name="Luis P."/>
            <person name="Flint H.J."/>
        </authorList>
    </citation>
    <scope>NUCLEOTIDE SEQUENCE [LARGE SCALE GENOMIC DNA]</scope>
    <source>
        <strain evidence="1">JK10</strain>
    </source>
</reference>
<protein>
    <submittedName>
        <fullName evidence="1">Uncharacterized protein</fullName>
    </submittedName>
</protein>
<organism evidence="1 2">
    <name type="scientific">Pseudobutyrivibrio ruminis</name>
    <dbReference type="NCBI Taxonomy" id="46206"/>
    <lineage>
        <taxon>Bacteria</taxon>
        <taxon>Bacillati</taxon>
        <taxon>Bacillota</taxon>
        <taxon>Clostridia</taxon>
        <taxon>Lachnospirales</taxon>
        <taxon>Lachnospiraceae</taxon>
        <taxon>Pseudobutyrivibrio</taxon>
    </lineage>
</organism>
<gene>
    <name evidence="1" type="ORF">CSX00_06215</name>
</gene>
<sequence length="496" mass="56204">MKKIMTKIGKTIAFLMILVTVLAGVNAILIPKTYINNATWPSTSKFNQFYEMDKNSVDVLFIGSSVAANAFSPQEIYDSYGIRSYNLASQQQSVFFNYYWLKEALKTQSPKVVVMDSKFLFTLHPENPVNTTEGIGREIVDNMHWSKNKIDMINALTDLDDSQSKLSYFLTNIRYHSRWTELDESDFNLSLSEEDLLKGQSVITSYGDDSYTPFAPEDKEIRAKLDPVMEEYFGKIVELCQENNTQLMLVSLPDVMTDAMNNRLIDLAGQYGINYYNFCTVDSYNAIGAQLPKENVVEHENIWGAIKMSRYVASILQSDYGVEAVSDRQWDETSAYYKHLLNIAELQHIENLDEYLAILKSDVDYVTFISVKDDGFRFITDEQVALLNSLGLQAPFKDMFRYSYCGIVDNSNGNIEELSPDEVITINGNILESDAIYEMTSGGGNAGVECGIVINGTNFEINSVGLNIVVYDRLSKDVVDQVCFYTDEHGPYCKRF</sequence>
<keyword evidence="2" id="KW-1185">Reference proteome</keyword>
<dbReference type="EMBL" id="PDYH01000020">
    <property type="protein sequence ID" value="PHU40361.1"/>
    <property type="molecule type" value="Genomic_DNA"/>
</dbReference>
<dbReference type="AlphaFoldDB" id="A0A2G3EBB8"/>
<name>A0A2G3EBB8_9FIRM</name>
<evidence type="ECO:0000313" key="2">
    <source>
        <dbReference type="Proteomes" id="UP000224317"/>
    </source>
</evidence>
<accession>A0A2G3EBB8</accession>